<comment type="catalytic activity">
    <reaction evidence="4">
        <text>apo-[citrate lyase ACP] + 2'-(5''-triphospho-alpha-D-ribosyl)-3'-dephospho-CoA = holo-[citrate lyase ACP] + diphosphate</text>
        <dbReference type="Rhea" id="RHEA:16333"/>
        <dbReference type="Rhea" id="RHEA-COMP:10157"/>
        <dbReference type="Rhea" id="RHEA-COMP:10158"/>
        <dbReference type="ChEBI" id="CHEBI:29999"/>
        <dbReference type="ChEBI" id="CHEBI:33019"/>
        <dbReference type="ChEBI" id="CHEBI:61378"/>
        <dbReference type="ChEBI" id="CHEBI:82683"/>
        <dbReference type="EC" id="2.7.7.61"/>
    </reaction>
</comment>
<sequence length="179" mass="20558">MKGEQELVTLEEMLGFREEKAWLQDKFKEAHKDSVIVAIGMNIPGPRKTSPDIMKAFQAGGQAIFNSLQEQKIQVEEEKEIIKKEGCLKIFAVKSEDPLLIKKIMINIEETHPLGRLFDIDVYDKTGKGTSREQLGITVRRCLLCDQEAKACGRSRNHTIEELYKRVEDIIKSWLIEVR</sequence>
<gene>
    <name evidence="5" type="ORF">BET01_19895</name>
</gene>
<dbReference type="GO" id="GO:0051191">
    <property type="term" value="P:prosthetic group biosynthetic process"/>
    <property type="evidence" value="ECO:0007669"/>
    <property type="project" value="InterPro"/>
</dbReference>
<dbReference type="EMBL" id="MCIA01000017">
    <property type="protein sequence ID" value="RKD31594.1"/>
    <property type="molecule type" value="Genomic_DNA"/>
</dbReference>
<dbReference type="Proteomes" id="UP000284277">
    <property type="component" value="Unassembled WGS sequence"/>
</dbReference>
<reference evidence="5 6" key="1">
    <citation type="submission" date="2016-08" db="EMBL/GenBank/DDBJ databases">
        <title>A new outlook on sporulation: Clostridium algidixylanolyticum.</title>
        <authorList>
            <person name="Poppleton D.I."/>
            <person name="Gribaldo S."/>
        </authorList>
    </citation>
    <scope>NUCLEOTIDE SEQUENCE [LARGE SCALE GENOMIC DNA]</scope>
    <source>
        <strain evidence="5 6">SPL73</strain>
    </source>
</reference>
<dbReference type="Pfam" id="PF03802">
    <property type="entry name" value="CitX"/>
    <property type="match status" value="1"/>
</dbReference>
<dbReference type="NCBIfam" id="TIGR03124">
    <property type="entry name" value="citrate_citX"/>
    <property type="match status" value="1"/>
</dbReference>
<dbReference type="RefSeq" id="WP_120196960.1">
    <property type="nucleotide sequence ID" value="NZ_MCIA01000017.1"/>
</dbReference>
<organism evidence="5 6">
    <name type="scientific">Lacrimispora algidixylanolytica</name>
    <dbReference type="NCBI Taxonomy" id="94868"/>
    <lineage>
        <taxon>Bacteria</taxon>
        <taxon>Bacillati</taxon>
        <taxon>Bacillota</taxon>
        <taxon>Clostridia</taxon>
        <taxon>Lachnospirales</taxon>
        <taxon>Lachnospiraceae</taxon>
        <taxon>Lacrimispora</taxon>
    </lineage>
</organism>
<evidence type="ECO:0000256" key="3">
    <source>
        <dbReference type="ARBA" id="ARBA00022695"/>
    </source>
</evidence>
<proteinExistence type="predicted"/>
<dbReference type="GO" id="GO:0050519">
    <property type="term" value="F:holo-citrate lyase synthase activity"/>
    <property type="evidence" value="ECO:0007669"/>
    <property type="project" value="UniProtKB-EC"/>
</dbReference>
<accession>A0A419T202</accession>
<comment type="caution">
    <text evidence="5">The sequence shown here is derived from an EMBL/GenBank/DDBJ whole genome shotgun (WGS) entry which is preliminary data.</text>
</comment>
<evidence type="ECO:0000256" key="1">
    <source>
        <dbReference type="ARBA" id="ARBA00012524"/>
    </source>
</evidence>
<evidence type="ECO:0000313" key="6">
    <source>
        <dbReference type="Proteomes" id="UP000284277"/>
    </source>
</evidence>
<keyword evidence="3" id="KW-0548">Nucleotidyltransferase</keyword>
<name>A0A419T202_9FIRM</name>
<evidence type="ECO:0000256" key="2">
    <source>
        <dbReference type="ARBA" id="ARBA00022679"/>
    </source>
</evidence>
<protein>
    <recommendedName>
        <fullName evidence="1">citrate lyase holo-[acyl-carrier protein] synthase</fullName>
        <ecNumber evidence="1">2.7.7.61</ecNumber>
    </recommendedName>
</protein>
<dbReference type="InterPro" id="IPR005551">
    <property type="entry name" value="CitX"/>
</dbReference>
<dbReference type="EC" id="2.7.7.61" evidence="1"/>
<keyword evidence="6" id="KW-1185">Reference proteome</keyword>
<dbReference type="OrthoDB" id="3196716at2"/>
<keyword evidence="2" id="KW-0808">Transferase</keyword>
<dbReference type="AlphaFoldDB" id="A0A419T202"/>
<evidence type="ECO:0000256" key="4">
    <source>
        <dbReference type="ARBA" id="ARBA00048574"/>
    </source>
</evidence>
<evidence type="ECO:0000313" key="5">
    <source>
        <dbReference type="EMBL" id="RKD31594.1"/>
    </source>
</evidence>